<proteinExistence type="predicted"/>
<name>A0A2I6J1L9_VACCV</name>
<evidence type="ECO:0000313" key="1">
    <source>
        <dbReference type="EMBL" id="AUL80355.1"/>
    </source>
</evidence>
<sequence length="132" mass="15614">MDFFKKKILDRSVYLSLHYIARVCSNSSTSHIIQDYNLVRTYEKVDKTIVDFLSRLPNLFHILDYGEHILHIYSMDDANTNIIIFFLDRVLNINKNGSFILNLRLSSSINRKEYVYQLVNNDHPDNSIRLML</sequence>
<accession>A0A2I6J1L9</accession>
<dbReference type="Proteomes" id="UP000270450">
    <property type="component" value="Segment"/>
</dbReference>
<dbReference type="EMBL" id="MG012795">
    <property type="protein sequence ID" value="AUL80355.1"/>
    <property type="molecule type" value="Genomic_DNA"/>
</dbReference>
<protein>
    <submittedName>
        <fullName evidence="1">Ankyrin-like protein</fullName>
    </submittedName>
</protein>
<reference evidence="1" key="1">
    <citation type="journal article" date="2018" name="Emerg. Infect. Dis.">
        <title>Ocular Vaccinia Infection in Dairy Worker, Brazil.</title>
        <authorList>
            <person name="Teixeira Lima M."/>
            <person name="Pereira Oliveira G."/>
            <person name="Bretas de Oliveira D."/>
            <person name="Mesquita Vaz S."/>
            <person name="de Souza Trindade G."/>
            <person name="Santos Abrahao J."/>
            <person name="Geessien Kroon E."/>
        </authorList>
    </citation>
    <scope>NUCLEOTIDE SEQUENCE [LARGE SCALE GENOMIC DNA]</scope>
    <source>
        <strain evidence="1">CEyV1</strain>
    </source>
</reference>
<organism evidence="1">
    <name type="scientific">Vaccinia virus</name>
    <name type="common">VACV</name>
    <name type="synonym">Orthopoxvirus vaccinia</name>
    <dbReference type="NCBI Taxonomy" id="10245"/>
    <lineage>
        <taxon>Viruses</taxon>
        <taxon>Varidnaviria</taxon>
        <taxon>Bamfordvirae</taxon>
        <taxon>Nucleocytoviricota</taxon>
        <taxon>Pokkesviricetes</taxon>
        <taxon>Chitovirales</taxon>
        <taxon>Poxviridae</taxon>
        <taxon>Chordopoxvirinae</taxon>
        <taxon>Orthopoxvirus</taxon>
    </lineage>
</organism>